<dbReference type="Gene3D" id="3.90.640.10">
    <property type="entry name" value="Actin, Chain A, domain 4"/>
    <property type="match status" value="1"/>
</dbReference>
<dbReference type="CDD" id="cd10170">
    <property type="entry name" value="ASKHA_NBD_HSP70"/>
    <property type="match status" value="1"/>
</dbReference>
<sequence length="821" mass="90503">MASSTPPPPTAKPPPPPPLQSGSTSEAFGQFTFTGLPPGLFSNKHTAPQRTSSPAAQSTNDAPASTTSPSSYKLSASAYGSQKDPRPPVSAPPSQWQPPGPASFSSPMPPLTAPSFGGQVNVKTQGGQGQRSVQLQFEGQRTPDVMPKPPPPAQPAAVPTGETRLQIALDYGTTYTGVAYLPVSANNLKHRGLEEFTEDIKVITAWPPKEEQEKVPSQLSYSVTPKGCAQYGYDIDDNSLVLKKTKIQLEAMGTRLDELRTLSELLKELRDMDLSEEEVIENGIPEHLAKEPEEIVKDYLNEIAEKTEKIITTELGRHVLSNVAIDLAVTHPAIWSDRALNSTYRAVRAAFNHDLFPKLENISFVSEPVACAHFTLREAWKNNRVRFRKVRARSLWLPWPVLNLTDKAKQNDCFIVVDAGGGTVDLACYKVVDIDYEKKEMKLDQVGNPLGATCGSTCVDDDFEAFAAYQLGDKAWQQLTTEGVKHAAGGHTIMRPTLRGIQEKFQVIKHSYDGKESGLTAPIYLPKSFRISEEMKGVSNGALSITPADLKKMFDRSVNKTVYLIQQAVTQIKLGEELPVKTVFLSGGFAQNKYLIQRVKEFCTKQKIELEEGNGSWAAVARGAIIKSLGVYTEKPKHVISCPRYYGIKVRRPFASYENHARSDIDVDAQGIQWATDQIRWFIQKGDAILPNKPTVARYELHFSMNASEFPGTQLQNKRGGRGVPQQPAAVFRDVVFLSSSRDKAPTAMSMVKEESEQMYTLKVNLTDVPQAHIVPVETGNKQQGRQLQFHVVVEIQVFDEVTVSIKSGDTTLASRKIALE</sequence>
<dbReference type="PANTHER" id="PTHR14187:SF82">
    <property type="entry name" value="FAMILY CHAPERONE, PUTATIVE (AFU_ORTHOLOGUE AFUA_7G08575)-RELATED"/>
    <property type="match status" value="1"/>
</dbReference>
<organism evidence="2 3">
    <name type="scientific">Podospora bellae-mahoneyi</name>
    <dbReference type="NCBI Taxonomy" id="2093777"/>
    <lineage>
        <taxon>Eukaryota</taxon>
        <taxon>Fungi</taxon>
        <taxon>Dikarya</taxon>
        <taxon>Ascomycota</taxon>
        <taxon>Pezizomycotina</taxon>
        <taxon>Sordariomycetes</taxon>
        <taxon>Sordariomycetidae</taxon>
        <taxon>Sordariales</taxon>
        <taxon>Podosporaceae</taxon>
        <taxon>Podospora</taxon>
    </lineage>
</organism>
<dbReference type="EMBL" id="JAFFGZ010000005">
    <property type="protein sequence ID" value="KAK4645017.1"/>
    <property type="molecule type" value="Genomic_DNA"/>
</dbReference>
<feature type="region of interest" description="Disordered" evidence="1">
    <location>
        <begin position="1"/>
        <end position="132"/>
    </location>
</feature>
<reference evidence="2 3" key="1">
    <citation type="journal article" date="2023" name="bioRxiv">
        <title>High-quality genome assemblies of four members of thePodospora anserinaspecies complex.</title>
        <authorList>
            <person name="Ament-Velasquez S.L."/>
            <person name="Vogan A.A."/>
            <person name="Wallerman O."/>
            <person name="Hartmann F."/>
            <person name="Gautier V."/>
            <person name="Silar P."/>
            <person name="Giraud T."/>
            <person name="Johannesson H."/>
        </authorList>
    </citation>
    <scope>NUCLEOTIDE SEQUENCE [LARGE SCALE GENOMIC DNA]</scope>
    <source>
        <strain evidence="2 3">CBS 112042</strain>
    </source>
</reference>
<evidence type="ECO:0000256" key="1">
    <source>
        <dbReference type="SAM" id="MobiDB-lite"/>
    </source>
</evidence>
<dbReference type="InterPro" id="IPR043129">
    <property type="entry name" value="ATPase_NBD"/>
</dbReference>
<evidence type="ECO:0000313" key="3">
    <source>
        <dbReference type="Proteomes" id="UP001322138"/>
    </source>
</evidence>
<feature type="compositionally biased region" description="Polar residues" evidence="1">
    <location>
        <begin position="43"/>
        <end position="80"/>
    </location>
</feature>
<accession>A0ABR0FNX4</accession>
<name>A0ABR0FNX4_9PEZI</name>
<comment type="caution">
    <text evidence="2">The sequence shown here is derived from an EMBL/GenBank/DDBJ whole genome shotgun (WGS) entry which is preliminary data.</text>
</comment>
<dbReference type="PANTHER" id="PTHR14187">
    <property type="entry name" value="ALPHA KINASE/ELONGATION FACTOR 2 KINASE"/>
    <property type="match status" value="1"/>
</dbReference>
<proteinExistence type="predicted"/>
<feature type="compositionally biased region" description="Polar residues" evidence="1">
    <location>
        <begin position="20"/>
        <end position="33"/>
    </location>
</feature>
<feature type="compositionally biased region" description="Polar residues" evidence="1">
    <location>
        <begin position="121"/>
        <end position="132"/>
    </location>
</feature>
<dbReference type="Gene3D" id="3.30.420.40">
    <property type="match status" value="2"/>
</dbReference>
<dbReference type="Proteomes" id="UP001322138">
    <property type="component" value="Unassembled WGS sequence"/>
</dbReference>
<evidence type="ECO:0000313" key="2">
    <source>
        <dbReference type="EMBL" id="KAK4645017.1"/>
    </source>
</evidence>
<dbReference type="RefSeq" id="XP_062733993.1">
    <property type="nucleotide sequence ID" value="XM_062878152.1"/>
</dbReference>
<protein>
    <submittedName>
        <fullName evidence="2">Uncharacterized protein</fullName>
    </submittedName>
</protein>
<dbReference type="GeneID" id="87897634"/>
<keyword evidence="3" id="KW-1185">Reference proteome</keyword>
<feature type="compositionally biased region" description="Pro residues" evidence="1">
    <location>
        <begin position="87"/>
        <end position="112"/>
    </location>
</feature>
<feature type="compositionally biased region" description="Pro residues" evidence="1">
    <location>
        <begin position="1"/>
        <end position="19"/>
    </location>
</feature>
<gene>
    <name evidence="2" type="ORF">QC761_310090</name>
</gene>
<dbReference type="SUPFAM" id="SSF53067">
    <property type="entry name" value="Actin-like ATPase domain"/>
    <property type="match status" value="2"/>
</dbReference>